<protein>
    <submittedName>
        <fullName evidence="1">Uncharacterized protein</fullName>
    </submittedName>
</protein>
<proteinExistence type="predicted"/>
<dbReference type="EMBL" id="JACOPL010000026">
    <property type="protein sequence ID" value="MBC5726726.1"/>
    <property type="molecule type" value="Genomic_DNA"/>
</dbReference>
<sequence length="626" mass="69433">MAAYSIPDSPKKYKTEYSRFKGVDFSSNPTQIDDKRGAAGTVNLISDSGGFPEKRKGWRRLQECEAPVNGLYRGTIKGKEYFLVHGGTKLYQWTDNSITQLKTGLKNARGTAFSMNNKIYVLTGAEYLVFDGKTVKNVTDEAYVPTTTIANKPTGGGTAFEDVNLLSPKRKNEFSGDGSTKTYQLDTTDIDSITEVKVNDEVWASSKYSLDKAKGQVTFTEAPPRPAVTGADNVTITFSKAVDGYVDKITKCTIAAIYGGKSQDRVFLAGNPDQPDTDWHCESNDPTYFSDLSYATIGADGAPIMGYCSISDSQAVFKADNRSDTTIYFRGYTITDKSVQFPVRRGATGAGAVAKQGFAYLLDDPLFLSRSGVFSLTTNNLTAMQAVRNRSFYVDAQLTKEANLENAVSVAWNGYYVLCVNGKCYILDGNQNLSYKPQSYGDYVYECYYWDNLPAVAFLEYHGALYFGTADGKICRLNTDIDGMQAYSDGGTKDEDGRIVGGRAIVAEWHTKADDDGDFMTYKTMVKRGSGVMLKPYTRSSVIVYARTDRDFGRKIRESLMDIFDFWDIDFSRFSFLTNDSPQVVPFNSKVKKYKTLQLIVRNEGLDEAFGVFGLIKRYTIGTSVR</sequence>
<gene>
    <name evidence="1" type="ORF">H8S45_14850</name>
</gene>
<evidence type="ECO:0000313" key="1">
    <source>
        <dbReference type="EMBL" id="MBC5726726.1"/>
    </source>
</evidence>
<keyword evidence="2" id="KW-1185">Reference proteome</keyword>
<comment type="caution">
    <text evidence="1">The sequence shown here is derived from an EMBL/GenBank/DDBJ whole genome shotgun (WGS) entry which is preliminary data.</text>
</comment>
<name>A0A923LYI0_9FIRM</name>
<reference evidence="1" key="1">
    <citation type="submission" date="2020-08" db="EMBL/GenBank/DDBJ databases">
        <title>Genome public.</title>
        <authorList>
            <person name="Liu C."/>
            <person name="Sun Q."/>
        </authorList>
    </citation>
    <scope>NUCLEOTIDE SEQUENCE</scope>
    <source>
        <strain evidence="1">NSJ-28</strain>
    </source>
</reference>
<dbReference type="RefSeq" id="WP_186950409.1">
    <property type="nucleotide sequence ID" value="NZ_JACOPL010000026.1"/>
</dbReference>
<dbReference type="AlphaFoldDB" id="A0A923LYI0"/>
<evidence type="ECO:0000313" key="2">
    <source>
        <dbReference type="Proteomes" id="UP000606499"/>
    </source>
</evidence>
<dbReference type="Proteomes" id="UP000606499">
    <property type="component" value="Unassembled WGS sequence"/>
</dbReference>
<organism evidence="1 2">
    <name type="scientific">Agathobaculum faecis</name>
    <dbReference type="NCBI Taxonomy" id="2763013"/>
    <lineage>
        <taxon>Bacteria</taxon>
        <taxon>Bacillati</taxon>
        <taxon>Bacillota</taxon>
        <taxon>Clostridia</taxon>
        <taxon>Eubacteriales</taxon>
        <taxon>Butyricicoccaceae</taxon>
        <taxon>Agathobaculum</taxon>
    </lineage>
</organism>
<accession>A0A923LYI0</accession>